<protein>
    <submittedName>
        <fullName evidence="2">Uncharacterized protein</fullName>
    </submittedName>
</protein>
<feature type="compositionally biased region" description="Basic residues" evidence="1">
    <location>
        <begin position="60"/>
        <end position="70"/>
    </location>
</feature>
<dbReference type="AlphaFoldDB" id="A0A1J3DX55"/>
<feature type="compositionally biased region" description="Basic and acidic residues" evidence="1">
    <location>
        <begin position="71"/>
        <end position="84"/>
    </location>
</feature>
<reference evidence="2" key="1">
    <citation type="submission" date="2016-07" db="EMBL/GenBank/DDBJ databases">
        <title>De novo transcriptome assembly of four accessions of the metal hyperaccumulator plant Noccaea caerulescens.</title>
        <authorList>
            <person name="Blande D."/>
            <person name="Halimaa P."/>
            <person name="Tervahauta A.I."/>
            <person name="Aarts M.G."/>
            <person name="Karenlampi S.O."/>
        </authorList>
    </citation>
    <scope>NUCLEOTIDE SEQUENCE</scope>
</reference>
<proteinExistence type="predicted"/>
<accession>A0A1J3DX55</accession>
<organism evidence="2">
    <name type="scientific">Noccaea caerulescens</name>
    <name type="common">Alpine penny-cress</name>
    <name type="synonym">Thlaspi caerulescens</name>
    <dbReference type="NCBI Taxonomy" id="107243"/>
    <lineage>
        <taxon>Eukaryota</taxon>
        <taxon>Viridiplantae</taxon>
        <taxon>Streptophyta</taxon>
        <taxon>Embryophyta</taxon>
        <taxon>Tracheophyta</taxon>
        <taxon>Spermatophyta</taxon>
        <taxon>Magnoliopsida</taxon>
        <taxon>eudicotyledons</taxon>
        <taxon>Gunneridae</taxon>
        <taxon>Pentapetalae</taxon>
        <taxon>rosids</taxon>
        <taxon>malvids</taxon>
        <taxon>Brassicales</taxon>
        <taxon>Brassicaceae</taxon>
        <taxon>Coluteocarpeae</taxon>
        <taxon>Noccaea</taxon>
    </lineage>
</organism>
<feature type="region of interest" description="Disordered" evidence="1">
    <location>
        <begin position="1"/>
        <end position="84"/>
    </location>
</feature>
<feature type="compositionally biased region" description="Polar residues" evidence="1">
    <location>
        <begin position="1"/>
        <end position="32"/>
    </location>
</feature>
<gene>
    <name evidence="2" type="ORF">GA_TR11002_c1_g1_i1_g.35513</name>
</gene>
<evidence type="ECO:0000313" key="2">
    <source>
        <dbReference type="EMBL" id="JAU23566.1"/>
    </source>
</evidence>
<name>A0A1J3DX55_NOCCA</name>
<dbReference type="EMBL" id="GEVI01008754">
    <property type="protein sequence ID" value="JAU23566.1"/>
    <property type="molecule type" value="Transcribed_RNA"/>
</dbReference>
<sequence>MPIVSSTSSALQTGNTSSEAINSELPLSSPVTPATKRHREELIQEEGAEESSTKNDAKAKSVKPTRKIQNVKKENQYESKKQTH</sequence>
<evidence type="ECO:0000256" key="1">
    <source>
        <dbReference type="SAM" id="MobiDB-lite"/>
    </source>
</evidence>